<keyword evidence="6 8" id="KW-0472">Membrane</keyword>
<keyword evidence="11" id="KW-1185">Reference proteome</keyword>
<accession>A0A7Y6NRB6</accession>
<evidence type="ECO:0000256" key="5">
    <source>
        <dbReference type="ARBA" id="ARBA00022989"/>
    </source>
</evidence>
<dbReference type="GO" id="GO:0016020">
    <property type="term" value="C:membrane"/>
    <property type="evidence" value="ECO:0007669"/>
    <property type="project" value="UniProtKB-SubCell"/>
</dbReference>
<sequence>MPRGPLRSTRVGGCDARALVVGPRCRDLDQFIRFERLARGSLQERDQPVSAREGARDEHATCEHRDKPTERRARLPRQQVQAEAEREPVLARNAGTLLVEHAKLLEHGRSGVGHGGSRRRWRPAGKAGARERSTAAGSSAALMAGFVKRGWPRVKKSEGRAAARHAPPQSRRPERHASTAADEGCGGRAGASMPSSGGPSARQARASRAFTGASSRSPGVACQPNVVKALRHPSRNANMVRPIDRHRCTPSLRHAGVDGGMTATGSLLIATLPAHAVALPAALSLALAFAGCVLLGTVACGVYNVTLRGSATLAWAQVGLALALAFLLADTVLALHPAARGRRSDRGWLFISLIAVVIGHRVWATHGRRAAARRRHRLIIFGSGSSARGLGESLRAADRGVEVVGYLAGPNEPTHAVDAEQLLGGARSLREVVAAHRADEVVVAITERRGGSMPLRELLECKAGGVRVSDLSTCYETMLGQIAVEQAHPGWLAFGDGFEQGAWRSAVKRVFDIGGALLLLAMALPLMALTALAIALESRGPVLYRQERVGRGGKPFRVLKFRSMRADAEQDGVPKWAAAQDVRVTRVGHFIRRFRIDEIPQFLNVLTGDMSLVGPRPERPYFVEQLTRRWPSAVAGREGRFLDAVCPRRAEVVCVHVPVETDCSPSDLKVGTPAVDKS</sequence>
<comment type="similarity">
    <text evidence="2">Belongs to the bacterial sugar transferase family.</text>
</comment>
<gene>
    <name evidence="10" type="ORF">HQN59_19155</name>
</gene>
<evidence type="ECO:0000256" key="3">
    <source>
        <dbReference type="ARBA" id="ARBA00022679"/>
    </source>
</evidence>
<evidence type="ECO:0000256" key="1">
    <source>
        <dbReference type="ARBA" id="ARBA00004141"/>
    </source>
</evidence>
<dbReference type="Gene3D" id="3.40.50.720">
    <property type="entry name" value="NAD(P)-binding Rossmann-like Domain"/>
    <property type="match status" value="1"/>
</dbReference>
<dbReference type="Proteomes" id="UP000529637">
    <property type="component" value="Unassembled WGS sequence"/>
</dbReference>
<dbReference type="InterPro" id="IPR017475">
    <property type="entry name" value="EPS_sugar_tfrase"/>
</dbReference>
<name>A0A7Y6NRB6_9BURK</name>
<feature type="domain" description="Bacterial sugar transferase" evidence="9">
    <location>
        <begin position="508"/>
        <end position="627"/>
    </location>
</feature>
<feature type="region of interest" description="Disordered" evidence="7">
    <location>
        <begin position="42"/>
        <end position="88"/>
    </location>
</feature>
<dbReference type="GO" id="GO:0016780">
    <property type="term" value="F:phosphotransferase activity, for other substituted phosphate groups"/>
    <property type="evidence" value="ECO:0007669"/>
    <property type="project" value="TreeGrafter"/>
</dbReference>
<dbReference type="NCBIfam" id="TIGR03025">
    <property type="entry name" value="EPS_sugtrans"/>
    <property type="match status" value="1"/>
</dbReference>
<protein>
    <submittedName>
        <fullName evidence="10">Exopolysaccharide biosynthesis polyprenyl glycosylphosphotransferase</fullName>
    </submittedName>
</protein>
<feature type="region of interest" description="Disordered" evidence="7">
    <location>
        <begin position="108"/>
        <end position="137"/>
    </location>
</feature>
<feature type="transmembrane region" description="Helical" evidence="8">
    <location>
        <begin position="513"/>
        <end position="536"/>
    </location>
</feature>
<feature type="transmembrane region" description="Helical" evidence="8">
    <location>
        <begin position="282"/>
        <end position="306"/>
    </location>
</feature>
<keyword evidence="3 10" id="KW-0808">Transferase</keyword>
<feature type="transmembrane region" description="Helical" evidence="8">
    <location>
        <begin position="347"/>
        <end position="364"/>
    </location>
</feature>
<dbReference type="RefSeq" id="WP_176070715.1">
    <property type="nucleotide sequence ID" value="NZ_JABWMJ010000009.1"/>
</dbReference>
<comment type="caution">
    <text evidence="10">The sequence shown here is derived from an EMBL/GenBank/DDBJ whole genome shotgun (WGS) entry which is preliminary data.</text>
</comment>
<evidence type="ECO:0000256" key="8">
    <source>
        <dbReference type="SAM" id="Phobius"/>
    </source>
</evidence>
<feature type="transmembrane region" description="Helical" evidence="8">
    <location>
        <begin position="313"/>
        <end position="335"/>
    </location>
</feature>
<dbReference type="AlphaFoldDB" id="A0A7Y6NRB6"/>
<dbReference type="PANTHER" id="PTHR30576">
    <property type="entry name" value="COLANIC BIOSYNTHESIS UDP-GLUCOSE LIPID CARRIER TRANSFERASE"/>
    <property type="match status" value="1"/>
</dbReference>
<evidence type="ECO:0000256" key="6">
    <source>
        <dbReference type="ARBA" id="ARBA00023136"/>
    </source>
</evidence>
<proteinExistence type="inferred from homology"/>
<reference evidence="10 11" key="1">
    <citation type="submission" date="2020-06" db="EMBL/GenBank/DDBJ databases">
        <title>Schlegella sp. ID0723 isolated from air conditioner.</title>
        <authorList>
            <person name="Kim D.Y."/>
            <person name="Kim D.-U."/>
        </authorList>
    </citation>
    <scope>NUCLEOTIDE SEQUENCE [LARGE SCALE GENOMIC DNA]</scope>
    <source>
        <strain evidence="10 11">ID0723</strain>
    </source>
</reference>
<dbReference type="Pfam" id="PF02397">
    <property type="entry name" value="Bac_transf"/>
    <property type="match status" value="1"/>
</dbReference>
<evidence type="ECO:0000313" key="11">
    <source>
        <dbReference type="Proteomes" id="UP000529637"/>
    </source>
</evidence>
<evidence type="ECO:0000259" key="9">
    <source>
        <dbReference type="Pfam" id="PF02397"/>
    </source>
</evidence>
<evidence type="ECO:0000256" key="2">
    <source>
        <dbReference type="ARBA" id="ARBA00006464"/>
    </source>
</evidence>
<dbReference type="PANTHER" id="PTHR30576:SF0">
    <property type="entry name" value="UNDECAPRENYL-PHOSPHATE N-ACETYLGALACTOSAMINYL 1-PHOSPHATE TRANSFERASE-RELATED"/>
    <property type="match status" value="1"/>
</dbReference>
<evidence type="ECO:0000256" key="7">
    <source>
        <dbReference type="SAM" id="MobiDB-lite"/>
    </source>
</evidence>
<evidence type="ECO:0000256" key="4">
    <source>
        <dbReference type="ARBA" id="ARBA00022692"/>
    </source>
</evidence>
<dbReference type="EMBL" id="JABWMJ010000009">
    <property type="protein sequence ID" value="NUZ07888.1"/>
    <property type="molecule type" value="Genomic_DNA"/>
</dbReference>
<organism evidence="10 11">
    <name type="scientific">Piscinibacter koreensis</name>
    <dbReference type="NCBI Taxonomy" id="2742824"/>
    <lineage>
        <taxon>Bacteria</taxon>
        <taxon>Pseudomonadati</taxon>
        <taxon>Pseudomonadota</taxon>
        <taxon>Betaproteobacteria</taxon>
        <taxon>Burkholderiales</taxon>
        <taxon>Sphaerotilaceae</taxon>
        <taxon>Piscinibacter</taxon>
    </lineage>
</organism>
<feature type="region of interest" description="Disordered" evidence="7">
    <location>
        <begin position="152"/>
        <end position="221"/>
    </location>
</feature>
<feature type="compositionally biased region" description="Basic and acidic residues" evidence="7">
    <location>
        <begin position="42"/>
        <end position="73"/>
    </location>
</feature>
<dbReference type="InterPro" id="IPR003362">
    <property type="entry name" value="Bact_transf"/>
</dbReference>
<keyword evidence="4 8" id="KW-0812">Transmembrane</keyword>
<feature type="compositionally biased region" description="Low complexity" evidence="7">
    <location>
        <begin position="190"/>
        <end position="202"/>
    </location>
</feature>
<evidence type="ECO:0000313" key="10">
    <source>
        <dbReference type="EMBL" id="NUZ07888.1"/>
    </source>
</evidence>
<comment type="subcellular location">
    <subcellularLocation>
        <location evidence="1">Membrane</location>
        <topology evidence="1">Multi-pass membrane protein</topology>
    </subcellularLocation>
</comment>
<keyword evidence="5 8" id="KW-1133">Transmembrane helix</keyword>